<feature type="non-terminal residue" evidence="2">
    <location>
        <position position="119"/>
    </location>
</feature>
<dbReference type="AlphaFoldDB" id="A0AAW9W8A6"/>
<evidence type="ECO:0000259" key="1">
    <source>
        <dbReference type="Pfam" id="PF07580"/>
    </source>
</evidence>
<evidence type="ECO:0000313" key="2">
    <source>
        <dbReference type="EMBL" id="MTV78042.1"/>
    </source>
</evidence>
<dbReference type="GO" id="GO:0004222">
    <property type="term" value="F:metalloendopeptidase activity"/>
    <property type="evidence" value="ECO:0007669"/>
    <property type="project" value="InterPro"/>
</dbReference>
<protein>
    <recommendedName>
        <fullName evidence="1">Peptidase M26 C-terminal domain-containing protein</fullName>
    </recommendedName>
</protein>
<organism evidence="2 3">
    <name type="scientific">Streptococcus pneumoniae</name>
    <dbReference type="NCBI Taxonomy" id="1313"/>
    <lineage>
        <taxon>Bacteria</taxon>
        <taxon>Bacillati</taxon>
        <taxon>Bacillota</taxon>
        <taxon>Bacilli</taxon>
        <taxon>Lactobacillales</taxon>
        <taxon>Streptococcaceae</taxon>
        <taxon>Streptococcus</taxon>
    </lineage>
</organism>
<dbReference type="GO" id="GO:0005576">
    <property type="term" value="C:extracellular region"/>
    <property type="evidence" value="ECO:0007669"/>
    <property type="project" value="InterPro"/>
</dbReference>
<accession>A0AAW9W8A6</accession>
<dbReference type="Proteomes" id="UP000729182">
    <property type="component" value="Unassembled WGS sequence"/>
</dbReference>
<sequence length="119" mass="13409">NKLNQWDKIRNLSQEEKNELNIQSVNDLVDQQLMTNRNPGNGIYKPEAISYNDQSPYVGVRMMTGIYGGNTSKGAPGAVSFKHNAFRLWGYYGYENGFLGYASNKYKQQSKTDGESVLS</sequence>
<dbReference type="InterPro" id="IPR011505">
    <property type="entry name" value="Peptidase_M26_C_dom"/>
</dbReference>
<name>A0AAW9W8A6_STREE</name>
<dbReference type="EMBL" id="WNHN01000358">
    <property type="protein sequence ID" value="MTV78042.1"/>
    <property type="molecule type" value="Genomic_DNA"/>
</dbReference>
<evidence type="ECO:0000313" key="3">
    <source>
        <dbReference type="Proteomes" id="UP000729182"/>
    </source>
</evidence>
<feature type="domain" description="Peptidase M26 C-terminal" evidence="1">
    <location>
        <begin position="2"/>
        <end position="116"/>
    </location>
</feature>
<comment type="caution">
    <text evidence="2">The sequence shown here is derived from an EMBL/GenBank/DDBJ whole genome shotgun (WGS) entry which is preliminary data.</text>
</comment>
<dbReference type="Pfam" id="PF07580">
    <property type="entry name" value="Peptidase_M26_C"/>
    <property type="match status" value="1"/>
</dbReference>
<gene>
    <name evidence="2" type="ORF">GM535_12535</name>
</gene>
<reference evidence="2" key="1">
    <citation type="submission" date="2019-11" db="EMBL/GenBank/DDBJ databases">
        <title>Growth characteristics of pneumococcus vary with the chemical composition of the capsule and with environmental conditions.</title>
        <authorList>
            <person name="Tothpal A."/>
            <person name="Desobry K."/>
            <person name="Joshi S."/>
            <person name="Wyllie A.L."/>
            <person name="Weinberger D.M."/>
        </authorList>
    </citation>
    <scope>NUCLEOTIDE SEQUENCE</scope>
    <source>
        <strain evidence="2">Pnumococcus10A</strain>
    </source>
</reference>
<dbReference type="RefSeq" id="WP_155459009.1">
    <property type="nucleotide sequence ID" value="NZ_WNHN01000358.1"/>
</dbReference>
<feature type="non-terminal residue" evidence="2">
    <location>
        <position position="1"/>
    </location>
</feature>
<dbReference type="GO" id="GO:0008270">
    <property type="term" value="F:zinc ion binding"/>
    <property type="evidence" value="ECO:0007669"/>
    <property type="project" value="InterPro"/>
</dbReference>
<proteinExistence type="predicted"/>